<keyword evidence="3" id="KW-1185">Reference proteome</keyword>
<accession>A0A2P4REP9</accession>
<reference evidence="2" key="1">
    <citation type="submission" date="2018-06" db="EMBL/GenBank/DDBJ databases">
        <authorList>
            <person name="O'Rourke A."/>
        </authorList>
    </citation>
    <scope>NUCLEOTIDE SEQUENCE</scope>
    <source>
        <strain evidence="2">132550021-3</strain>
    </source>
</reference>
<dbReference type="RefSeq" id="WP_012762992.1">
    <property type="nucleotide sequence ID" value="NZ_CATWFT010000019.1"/>
</dbReference>
<dbReference type="EMBL" id="QGBI01000024">
    <property type="protein sequence ID" value="MBX3892358.1"/>
    <property type="molecule type" value="Genomic_DNA"/>
</dbReference>
<name>A0A2P4REP9_RALPI</name>
<proteinExistence type="predicted"/>
<sequence length="169" mass="19097">MKILFLDYDGCLHADDVYLVDGVPVMRRDGAQIFEHANLLAEMLSPYPDVQIVLSTNWVAKLGFVRAKLYLPAVLQQRVVGTTHEFRSDGGDRLDLAGWLELARFDQIMRYVRGKGLEAWLALDDDNNCWPESFEHHLVCPMPRLGLGDARVQTELADKLAQMCRSGGH</sequence>
<dbReference type="Proteomes" id="UP001199322">
    <property type="component" value="Unassembled WGS sequence"/>
</dbReference>
<evidence type="ECO:0000313" key="1">
    <source>
        <dbReference type="EMBL" id="CAJ0730537.1"/>
    </source>
</evidence>
<gene>
    <name evidence="2" type="ORF">DEE74_21045</name>
    <name evidence="1" type="ORF">R38712_04414</name>
</gene>
<dbReference type="Pfam" id="PF18143">
    <property type="entry name" value="HAD_SAK_2"/>
    <property type="match status" value="1"/>
</dbReference>
<protein>
    <submittedName>
        <fullName evidence="2">Uncharacterized protein</fullName>
    </submittedName>
</protein>
<evidence type="ECO:0000313" key="4">
    <source>
        <dbReference type="Proteomes" id="UP001199322"/>
    </source>
</evidence>
<organism evidence="2 4">
    <name type="scientific">Ralstonia pickettii</name>
    <name type="common">Burkholderia pickettii</name>
    <dbReference type="NCBI Taxonomy" id="329"/>
    <lineage>
        <taxon>Bacteria</taxon>
        <taxon>Pseudomonadati</taxon>
        <taxon>Pseudomonadota</taxon>
        <taxon>Betaproteobacteria</taxon>
        <taxon>Burkholderiales</taxon>
        <taxon>Burkholderiaceae</taxon>
        <taxon>Ralstonia</taxon>
    </lineage>
</organism>
<dbReference type="Proteomes" id="UP001189303">
    <property type="component" value="Unassembled WGS sequence"/>
</dbReference>
<dbReference type="AlphaFoldDB" id="A0A2P4REP9"/>
<comment type="caution">
    <text evidence="2">The sequence shown here is derived from an EMBL/GenBank/DDBJ whole genome shotgun (WGS) entry which is preliminary data.</text>
</comment>
<dbReference type="EMBL" id="CATWFT010000019">
    <property type="protein sequence ID" value="CAJ0730537.1"/>
    <property type="molecule type" value="Genomic_DNA"/>
</dbReference>
<evidence type="ECO:0000313" key="2">
    <source>
        <dbReference type="EMBL" id="MBX3892358.1"/>
    </source>
</evidence>
<reference evidence="1 3" key="2">
    <citation type="submission" date="2023-07" db="EMBL/GenBank/DDBJ databases">
        <authorList>
            <person name="Peeters C."/>
        </authorList>
    </citation>
    <scope>NUCLEOTIDE SEQUENCE [LARGE SCALE GENOMIC DNA]</scope>
    <source>
        <strain evidence="1 3">R-38712</strain>
    </source>
</reference>
<evidence type="ECO:0000313" key="3">
    <source>
        <dbReference type="Proteomes" id="UP001189303"/>
    </source>
</evidence>